<evidence type="ECO:0000256" key="3">
    <source>
        <dbReference type="PROSITE-ProRule" id="PRU00339"/>
    </source>
</evidence>
<dbReference type="Pfam" id="PF13432">
    <property type="entry name" value="TPR_16"/>
    <property type="match status" value="3"/>
</dbReference>
<sequence length="421" mass="48368">MERNLEQIVAMLQEGNTEEGLRLLQEREKHADHQEMYDLAMIYNELGRADKAQPLIEELISHYPDEGELYTLAAENLIDMDREDEAMEWLLEIKEDDDSFVRAQMLLADLYQLQGLDEAAENRLKIALEAAPDEPVLLAGLGEYYLERGDFSKSIPYLKRAEHDGFEYPEGSLELRLAEAYSATGEFESALRYYEKGLKEHTDVQALFGYGFTALQLQDYELAARKLEELKDLDPEFVSLYPYLIQSLEKIGNTEQALKVAEDGLAVDEYNDVLYTESGKLYITAGDEQTGEHRLREALSLNPGNIEASLTLLKLWDTQEDYNSMIDLITYLREIGEVDARFDWFYGKALWEEDELEEAKEAFDSASSVYNEDRDFLEEYGRLLLELGDRKKALTYLQAAARLETPDEDLAMLIADLEEEL</sequence>
<dbReference type="Gene3D" id="1.25.40.10">
    <property type="entry name" value="Tetratricopeptide repeat domain"/>
    <property type="match status" value="2"/>
</dbReference>
<feature type="repeat" description="TPR" evidence="3">
    <location>
        <begin position="272"/>
        <end position="305"/>
    </location>
</feature>
<keyword evidence="1" id="KW-0677">Repeat</keyword>
<reference evidence="4 5" key="1">
    <citation type="submission" date="2016-10" db="EMBL/GenBank/DDBJ databases">
        <authorList>
            <person name="de Groot N.N."/>
        </authorList>
    </citation>
    <scope>NUCLEOTIDE SEQUENCE [LARGE SCALE GENOMIC DNA]</scope>
    <source>
        <strain evidence="4 5">DSM 23995</strain>
    </source>
</reference>
<dbReference type="STRING" id="930128.SAMN05192532_101398"/>
<evidence type="ECO:0000313" key="5">
    <source>
        <dbReference type="Proteomes" id="UP000199516"/>
    </source>
</evidence>
<dbReference type="Pfam" id="PF14559">
    <property type="entry name" value="TPR_19"/>
    <property type="match status" value="1"/>
</dbReference>
<dbReference type="PANTHER" id="PTHR45586">
    <property type="entry name" value="TPR REPEAT-CONTAINING PROTEIN PA4667"/>
    <property type="match status" value="1"/>
</dbReference>
<dbReference type="InterPro" id="IPR051012">
    <property type="entry name" value="CellSynth/LPSAsmb/PSIAsmb"/>
</dbReference>
<protein>
    <submittedName>
        <fullName evidence="4">Tetratricopeptide repeat-containing protein</fullName>
    </submittedName>
</protein>
<dbReference type="InterPro" id="IPR019734">
    <property type="entry name" value="TPR_rpt"/>
</dbReference>
<dbReference type="InterPro" id="IPR011990">
    <property type="entry name" value="TPR-like_helical_dom_sf"/>
</dbReference>
<dbReference type="PANTHER" id="PTHR45586:SF1">
    <property type="entry name" value="LIPOPOLYSACCHARIDE ASSEMBLY PROTEIN B"/>
    <property type="match status" value="1"/>
</dbReference>
<feature type="repeat" description="TPR" evidence="3">
    <location>
        <begin position="171"/>
        <end position="204"/>
    </location>
</feature>
<dbReference type="EMBL" id="FONT01000001">
    <property type="protein sequence ID" value="SFE34186.1"/>
    <property type="molecule type" value="Genomic_DNA"/>
</dbReference>
<gene>
    <name evidence="4" type="ORF">SAMN05192532_101398</name>
</gene>
<accession>A0A1I1ZRB1</accession>
<keyword evidence="5" id="KW-1185">Reference proteome</keyword>
<dbReference type="Proteomes" id="UP000199516">
    <property type="component" value="Unassembled WGS sequence"/>
</dbReference>
<keyword evidence="2 3" id="KW-0802">TPR repeat</keyword>
<dbReference type="PROSITE" id="PS50005">
    <property type="entry name" value="TPR"/>
    <property type="match status" value="2"/>
</dbReference>
<name>A0A1I1ZRB1_9BACI</name>
<evidence type="ECO:0000256" key="1">
    <source>
        <dbReference type="ARBA" id="ARBA00022737"/>
    </source>
</evidence>
<evidence type="ECO:0000256" key="2">
    <source>
        <dbReference type="ARBA" id="ARBA00022803"/>
    </source>
</evidence>
<dbReference type="AlphaFoldDB" id="A0A1I1ZRB1"/>
<evidence type="ECO:0000313" key="4">
    <source>
        <dbReference type="EMBL" id="SFE34186.1"/>
    </source>
</evidence>
<dbReference type="RefSeq" id="WP_091656643.1">
    <property type="nucleotide sequence ID" value="NZ_FONT01000001.1"/>
</dbReference>
<organism evidence="4 5">
    <name type="scientific">Alteribacillus iranensis</name>
    <dbReference type="NCBI Taxonomy" id="930128"/>
    <lineage>
        <taxon>Bacteria</taxon>
        <taxon>Bacillati</taxon>
        <taxon>Bacillota</taxon>
        <taxon>Bacilli</taxon>
        <taxon>Bacillales</taxon>
        <taxon>Bacillaceae</taxon>
        <taxon>Alteribacillus</taxon>
    </lineage>
</organism>
<dbReference type="SMART" id="SM00028">
    <property type="entry name" value="TPR"/>
    <property type="match status" value="7"/>
</dbReference>
<dbReference type="OrthoDB" id="2080803at2"/>
<dbReference type="SUPFAM" id="SSF48452">
    <property type="entry name" value="TPR-like"/>
    <property type="match status" value="2"/>
</dbReference>
<proteinExistence type="predicted"/>